<accession>A0A6M4GXM8</accession>
<dbReference type="KEGG" id="uru:DSM104443_03114"/>
<proteinExistence type="predicted"/>
<dbReference type="RefSeq" id="WP_171093875.1">
    <property type="nucleotide sequence ID" value="NZ_CP053069.1"/>
</dbReference>
<dbReference type="EMBL" id="CP053069">
    <property type="protein sequence ID" value="QJR12031.1"/>
    <property type="molecule type" value="Genomic_DNA"/>
</dbReference>
<organism evidence="1 2">
    <name type="scientific">Usitatibacter rugosus</name>
    <dbReference type="NCBI Taxonomy" id="2732067"/>
    <lineage>
        <taxon>Bacteria</taxon>
        <taxon>Pseudomonadati</taxon>
        <taxon>Pseudomonadota</taxon>
        <taxon>Betaproteobacteria</taxon>
        <taxon>Nitrosomonadales</taxon>
        <taxon>Usitatibacteraceae</taxon>
        <taxon>Usitatibacter</taxon>
    </lineage>
</organism>
<gene>
    <name evidence="1" type="ORF">DSM104443_03114</name>
</gene>
<protein>
    <submittedName>
        <fullName evidence="1">Uncharacterized protein</fullName>
    </submittedName>
</protein>
<evidence type="ECO:0000313" key="2">
    <source>
        <dbReference type="Proteomes" id="UP000501534"/>
    </source>
</evidence>
<name>A0A6M4GXM8_9PROT</name>
<dbReference type="AlphaFoldDB" id="A0A6M4GXM8"/>
<sequence length="73" mass="8259">MNARSEAHLDFTRTTVIRPGSTQRRADVSRPVKSVKVTMKEDAGVNIDADRPYNIVERMFLRVLGALTARQMI</sequence>
<reference evidence="1 2" key="1">
    <citation type="submission" date="2020-04" db="EMBL/GenBank/DDBJ databases">
        <title>Usitatibacter rugosus gen. nov., sp. nov. and Usitatibacter palustris sp. nov., novel members of Usitatibacteraceae fam. nov. within the order Nitrosomonadales isolated from soil.</title>
        <authorList>
            <person name="Huber K.J."/>
            <person name="Neumann-Schaal M."/>
            <person name="Geppert A."/>
            <person name="Luckner M."/>
            <person name="Wanner G."/>
            <person name="Overmann J."/>
        </authorList>
    </citation>
    <scope>NUCLEOTIDE SEQUENCE [LARGE SCALE GENOMIC DNA]</scope>
    <source>
        <strain evidence="1 2">0125_3</strain>
    </source>
</reference>
<evidence type="ECO:0000313" key="1">
    <source>
        <dbReference type="EMBL" id="QJR12031.1"/>
    </source>
</evidence>
<keyword evidence="2" id="KW-1185">Reference proteome</keyword>
<dbReference type="Proteomes" id="UP000501534">
    <property type="component" value="Chromosome"/>
</dbReference>